<feature type="domain" description="Elongation factor P C-terminal" evidence="2">
    <location>
        <begin position="233"/>
        <end position="288"/>
    </location>
</feature>
<dbReference type="Gene3D" id="2.30.30.30">
    <property type="match status" value="1"/>
</dbReference>
<protein>
    <submittedName>
        <fullName evidence="4">Elongation factor P family protein</fullName>
    </submittedName>
</protein>
<dbReference type="InterPro" id="IPR020599">
    <property type="entry name" value="Transl_elong_fac_P/YeiP"/>
</dbReference>
<dbReference type="GO" id="GO:0043043">
    <property type="term" value="P:peptide biosynthetic process"/>
    <property type="evidence" value="ECO:0007669"/>
    <property type="project" value="InterPro"/>
</dbReference>
<keyword evidence="4" id="KW-0648">Protein biosynthesis</keyword>
<evidence type="ECO:0000313" key="4">
    <source>
        <dbReference type="EMBL" id="BBH04288.1"/>
    </source>
</evidence>
<organism evidence="4">
    <name type="scientific">Prunus dulcis</name>
    <name type="common">Almond</name>
    <name type="synonym">Amygdalus dulcis</name>
    <dbReference type="NCBI Taxonomy" id="3755"/>
    <lineage>
        <taxon>Eukaryota</taxon>
        <taxon>Viridiplantae</taxon>
        <taxon>Streptophyta</taxon>
        <taxon>Embryophyta</taxon>
        <taxon>Tracheophyta</taxon>
        <taxon>Spermatophyta</taxon>
        <taxon>Magnoliopsida</taxon>
        <taxon>eudicotyledons</taxon>
        <taxon>Gunneridae</taxon>
        <taxon>Pentapetalae</taxon>
        <taxon>rosids</taxon>
        <taxon>fabids</taxon>
        <taxon>Rosales</taxon>
        <taxon>Rosaceae</taxon>
        <taxon>Amygdaloideae</taxon>
        <taxon>Amygdaleae</taxon>
        <taxon>Prunus</taxon>
    </lineage>
</organism>
<evidence type="ECO:0000259" key="2">
    <source>
        <dbReference type="SMART" id="SM00841"/>
    </source>
</evidence>
<dbReference type="PANTHER" id="PTHR30053:SF14">
    <property type="entry name" value="TRANSLATION ELONGATION FACTOR KOW-LIKE DOMAIN-CONTAINING PROTEIN"/>
    <property type="match status" value="1"/>
</dbReference>
<dbReference type="InterPro" id="IPR015365">
    <property type="entry name" value="Elong-fact-P_C"/>
</dbReference>
<dbReference type="PANTHER" id="PTHR30053">
    <property type="entry name" value="ELONGATION FACTOR P"/>
    <property type="match status" value="1"/>
</dbReference>
<dbReference type="InterPro" id="IPR012340">
    <property type="entry name" value="NA-bd_OB-fold"/>
</dbReference>
<evidence type="ECO:0000256" key="1">
    <source>
        <dbReference type="ARBA" id="ARBA00009479"/>
    </source>
</evidence>
<dbReference type="InterPro" id="IPR001059">
    <property type="entry name" value="Transl_elong_P/YeiP_cen"/>
</dbReference>
<dbReference type="FunFam" id="2.40.50.140:FF:000009">
    <property type="entry name" value="Elongation factor P"/>
    <property type="match status" value="1"/>
</dbReference>
<dbReference type="InterPro" id="IPR008991">
    <property type="entry name" value="Translation_prot_SH3-like_sf"/>
</dbReference>
<dbReference type="GO" id="GO:0003746">
    <property type="term" value="F:translation elongation factor activity"/>
    <property type="evidence" value="ECO:0007669"/>
    <property type="project" value="UniProtKB-KW"/>
</dbReference>
<sequence length="291" mass="32001">PSTTTSPRVLLKWAGTGNARVAACFLKSQFGAVVRSFQKIENRKEKKKMQAVAKLSKNLTRPLFFLAPRTLTALAAPSLSNLLTSLGCDTSITHCTNTCLTGRTLLQSPWSAIQHRGAVVLGSDVIKVEHSHEGRGKAHIKVELRDVDSGNKTSQRLSTDEAVERVFVETKSYIYMCTDRDGIVLLMDPDTYDQLEVPEDLFGKKAKYLQEELKVKVELFNGIPLSASVPKHVTCIVKEAQPPVKGIAATPKDKIAEMQNGFTMKVPPHIIAGEAVIIDTEDDSYVRRAKA</sequence>
<dbReference type="SUPFAM" id="SSF50104">
    <property type="entry name" value="Translation proteins SH3-like domain"/>
    <property type="match status" value="1"/>
</dbReference>
<name>A0A4Y1RK71_PRUDU</name>
<dbReference type="SUPFAM" id="SSF50249">
    <property type="entry name" value="Nucleic acid-binding proteins"/>
    <property type="match status" value="2"/>
</dbReference>
<dbReference type="FunFam" id="2.40.50.140:FF:000004">
    <property type="entry name" value="Elongation factor P"/>
    <property type="match status" value="1"/>
</dbReference>
<dbReference type="Pfam" id="PF09285">
    <property type="entry name" value="Elong-fact-P_C"/>
    <property type="match status" value="1"/>
</dbReference>
<dbReference type="CDD" id="cd04470">
    <property type="entry name" value="S1_EF-P_repeat_1"/>
    <property type="match status" value="1"/>
</dbReference>
<feature type="domain" description="Translation elongation factor P/YeiP central" evidence="3">
    <location>
        <begin position="170"/>
        <end position="225"/>
    </location>
</feature>
<dbReference type="Pfam" id="PF01132">
    <property type="entry name" value="EFP"/>
    <property type="match status" value="1"/>
</dbReference>
<proteinExistence type="inferred from homology"/>
<dbReference type="SMART" id="SM00841">
    <property type="entry name" value="Elong-fact-P_C"/>
    <property type="match status" value="1"/>
</dbReference>
<dbReference type="Gene3D" id="2.40.50.140">
    <property type="entry name" value="Nucleic acid-binding proteins"/>
    <property type="match status" value="2"/>
</dbReference>
<comment type="similarity">
    <text evidence="1">Belongs to the elongation factor P family.</text>
</comment>
<accession>A0A4Y1RK71</accession>
<dbReference type="SMART" id="SM01185">
    <property type="entry name" value="EFP"/>
    <property type="match status" value="1"/>
</dbReference>
<dbReference type="Pfam" id="PF08207">
    <property type="entry name" value="EFP_N"/>
    <property type="match status" value="1"/>
</dbReference>
<feature type="non-terminal residue" evidence="4">
    <location>
        <position position="1"/>
    </location>
</feature>
<dbReference type="InterPro" id="IPR013185">
    <property type="entry name" value="Transl_elong_KOW-like"/>
</dbReference>
<reference evidence="4" key="1">
    <citation type="journal article" date="2019" name="Science">
        <title>Mutation of a bHLH transcription factor allowed almond domestication.</title>
        <authorList>
            <person name="Sanchez-Perez R."/>
            <person name="Pavan S."/>
            <person name="Mazzeo R."/>
            <person name="Moldovan C."/>
            <person name="Aiese Cigliano R."/>
            <person name="Del Cueto J."/>
            <person name="Ricciardi F."/>
            <person name="Lotti C."/>
            <person name="Ricciardi L."/>
            <person name="Dicenta F."/>
            <person name="Lopez-Marques R.L."/>
            <person name="Lindberg Moller B."/>
        </authorList>
    </citation>
    <scope>NUCLEOTIDE SEQUENCE</scope>
</reference>
<dbReference type="InterPro" id="IPR014722">
    <property type="entry name" value="Rib_uL2_dom2"/>
</dbReference>
<evidence type="ECO:0000259" key="3">
    <source>
        <dbReference type="SMART" id="SM01185"/>
    </source>
</evidence>
<gene>
    <name evidence="4" type="ORF">Prudu_015379</name>
</gene>
<dbReference type="GO" id="GO:0005829">
    <property type="term" value="C:cytosol"/>
    <property type="evidence" value="ECO:0007669"/>
    <property type="project" value="UniProtKB-ARBA"/>
</dbReference>
<dbReference type="EMBL" id="AP019302">
    <property type="protein sequence ID" value="BBH04288.1"/>
    <property type="molecule type" value="Genomic_DNA"/>
</dbReference>
<keyword evidence="4" id="KW-0251">Elongation factor</keyword>
<dbReference type="AlphaFoldDB" id="A0A4Y1RK71"/>